<dbReference type="Pfam" id="PF02367">
    <property type="entry name" value="TsaE"/>
    <property type="match status" value="1"/>
</dbReference>
<keyword evidence="7" id="KW-0547">Nucleotide-binding</keyword>
<evidence type="ECO:0000256" key="2">
    <source>
        <dbReference type="ARBA" id="ARBA00007599"/>
    </source>
</evidence>
<organism evidence="11">
    <name type="scientific">freshwater metagenome</name>
    <dbReference type="NCBI Taxonomy" id="449393"/>
    <lineage>
        <taxon>unclassified sequences</taxon>
        <taxon>metagenomes</taxon>
        <taxon>ecological metagenomes</taxon>
    </lineage>
</organism>
<keyword evidence="5" id="KW-0819">tRNA processing</keyword>
<dbReference type="GO" id="GO:0046872">
    <property type="term" value="F:metal ion binding"/>
    <property type="evidence" value="ECO:0007669"/>
    <property type="project" value="UniProtKB-KW"/>
</dbReference>
<protein>
    <recommendedName>
        <fullName evidence="3">tRNA threonylcarbamoyladenosine biosynthesis protein TsaE</fullName>
    </recommendedName>
    <alternativeName>
        <fullName evidence="10">t(6)A37 threonylcarbamoyladenosine biosynthesis protein TsaE</fullName>
    </alternativeName>
</protein>
<comment type="subcellular location">
    <subcellularLocation>
        <location evidence="1">Cytoplasm</location>
    </subcellularLocation>
</comment>
<dbReference type="GO" id="GO:0005737">
    <property type="term" value="C:cytoplasm"/>
    <property type="evidence" value="ECO:0007669"/>
    <property type="project" value="UniProtKB-SubCell"/>
</dbReference>
<name>A0A6J7L685_9ZZZZ</name>
<comment type="similarity">
    <text evidence="2">Belongs to the TsaE family.</text>
</comment>
<dbReference type="NCBIfam" id="TIGR00150">
    <property type="entry name" value="T6A_YjeE"/>
    <property type="match status" value="1"/>
</dbReference>
<evidence type="ECO:0000256" key="9">
    <source>
        <dbReference type="ARBA" id="ARBA00022842"/>
    </source>
</evidence>
<evidence type="ECO:0000256" key="7">
    <source>
        <dbReference type="ARBA" id="ARBA00022741"/>
    </source>
</evidence>
<evidence type="ECO:0000313" key="11">
    <source>
        <dbReference type="EMBL" id="CAB4963746.1"/>
    </source>
</evidence>
<accession>A0A6J7L685</accession>
<dbReference type="InterPro" id="IPR027417">
    <property type="entry name" value="P-loop_NTPase"/>
</dbReference>
<evidence type="ECO:0000256" key="5">
    <source>
        <dbReference type="ARBA" id="ARBA00022694"/>
    </source>
</evidence>
<dbReference type="AlphaFoldDB" id="A0A6J7L685"/>
<evidence type="ECO:0000256" key="8">
    <source>
        <dbReference type="ARBA" id="ARBA00022840"/>
    </source>
</evidence>
<dbReference type="Gene3D" id="3.40.50.300">
    <property type="entry name" value="P-loop containing nucleotide triphosphate hydrolases"/>
    <property type="match status" value="1"/>
</dbReference>
<dbReference type="GO" id="GO:0002949">
    <property type="term" value="P:tRNA threonylcarbamoyladenosine modification"/>
    <property type="evidence" value="ECO:0007669"/>
    <property type="project" value="InterPro"/>
</dbReference>
<sequence length="149" mass="16184">MIITGVDEMRAKGQSLAALLHTGDVILLSGPLGAGKTAFTQGIATYLGITGVTSPTFVISRIHEAGPKGIPLVHIDAYRLQDGDGSALFDDLDLIDHIERSITVVEWGEGLVDRIADQYLEIRLTHTEDENTRELTFVGHGDRWNGFSI</sequence>
<evidence type="ECO:0000256" key="1">
    <source>
        <dbReference type="ARBA" id="ARBA00004496"/>
    </source>
</evidence>
<keyword evidence="4" id="KW-0963">Cytoplasm</keyword>
<evidence type="ECO:0000256" key="6">
    <source>
        <dbReference type="ARBA" id="ARBA00022723"/>
    </source>
</evidence>
<dbReference type="PANTHER" id="PTHR33540">
    <property type="entry name" value="TRNA THREONYLCARBAMOYLADENOSINE BIOSYNTHESIS PROTEIN TSAE"/>
    <property type="match status" value="1"/>
</dbReference>
<keyword evidence="6" id="KW-0479">Metal-binding</keyword>
<evidence type="ECO:0000256" key="10">
    <source>
        <dbReference type="ARBA" id="ARBA00032441"/>
    </source>
</evidence>
<keyword evidence="8" id="KW-0067">ATP-binding</keyword>
<reference evidence="11" key="1">
    <citation type="submission" date="2020-05" db="EMBL/GenBank/DDBJ databases">
        <authorList>
            <person name="Chiriac C."/>
            <person name="Salcher M."/>
            <person name="Ghai R."/>
            <person name="Kavagutti S V."/>
        </authorList>
    </citation>
    <scope>NUCLEOTIDE SEQUENCE</scope>
</reference>
<dbReference type="PANTHER" id="PTHR33540:SF2">
    <property type="entry name" value="TRNA THREONYLCARBAMOYLADENOSINE BIOSYNTHESIS PROTEIN TSAE"/>
    <property type="match status" value="1"/>
</dbReference>
<evidence type="ECO:0000256" key="4">
    <source>
        <dbReference type="ARBA" id="ARBA00022490"/>
    </source>
</evidence>
<dbReference type="EMBL" id="CAFBNS010000124">
    <property type="protein sequence ID" value="CAB4963746.1"/>
    <property type="molecule type" value="Genomic_DNA"/>
</dbReference>
<dbReference type="InterPro" id="IPR003442">
    <property type="entry name" value="T6A_TsaE"/>
</dbReference>
<dbReference type="GO" id="GO:0005524">
    <property type="term" value="F:ATP binding"/>
    <property type="evidence" value="ECO:0007669"/>
    <property type="project" value="UniProtKB-KW"/>
</dbReference>
<dbReference type="SUPFAM" id="SSF52540">
    <property type="entry name" value="P-loop containing nucleoside triphosphate hydrolases"/>
    <property type="match status" value="1"/>
</dbReference>
<gene>
    <name evidence="11" type="ORF">UFOPK3874_00717</name>
</gene>
<keyword evidence="9" id="KW-0460">Magnesium</keyword>
<proteinExistence type="inferred from homology"/>
<evidence type="ECO:0000256" key="3">
    <source>
        <dbReference type="ARBA" id="ARBA00019010"/>
    </source>
</evidence>